<dbReference type="Gene3D" id="2.60.40.10">
    <property type="entry name" value="Immunoglobulins"/>
    <property type="match status" value="3"/>
</dbReference>
<evidence type="ECO:0000256" key="8">
    <source>
        <dbReference type="ARBA" id="ARBA00023180"/>
    </source>
</evidence>
<dbReference type="Gene3D" id="3.50.4.10">
    <property type="entry name" value="Hepatocyte Growth Factor"/>
    <property type="match status" value="1"/>
</dbReference>
<dbReference type="InterPro" id="IPR036116">
    <property type="entry name" value="FN3_sf"/>
</dbReference>
<dbReference type="InterPro" id="IPR013783">
    <property type="entry name" value="Ig-like_fold"/>
</dbReference>
<name>A0A7J7K664_BUGNE</name>
<dbReference type="PANTHER" id="PTHR24051:SF9">
    <property type="entry name" value="FIBRONECTIN TYPE-III DOMAIN-CONTAINING PROTEIN"/>
    <property type="match status" value="1"/>
</dbReference>
<evidence type="ECO:0000256" key="1">
    <source>
        <dbReference type="ARBA" id="ARBA00004479"/>
    </source>
</evidence>
<comment type="caution">
    <text evidence="13">The sequence shown here is derived from an EMBL/GenBank/DDBJ whole genome shotgun (WGS) entry which is preliminary data.</text>
</comment>
<dbReference type="SMART" id="SM00473">
    <property type="entry name" value="PAN_AP"/>
    <property type="match status" value="3"/>
</dbReference>
<proteinExistence type="predicted"/>
<dbReference type="Pfam" id="PF00041">
    <property type="entry name" value="fn3"/>
    <property type="match status" value="2"/>
</dbReference>
<dbReference type="Pfam" id="PF00084">
    <property type="entry name" value="Sushi"/>
    <property type="match status" value="1"/>
</dbReference>
<evidence type="ECO:0000256" key="4">
    <source>
        <dbReference type="ARBA" id="ARBA00022737"/>
    </source>
</evidence>
<evidence type="ECO:0000259" key="10">
    <source>
        <dbReference type="PROSITE" id="PS50853"/>
    </source>
</evidence>
<dbReference type="PANTHER" id="PTHR24051">
    <property type="entry name" value="SUSHI DOMAIN-CONTAINING PROTEIN 1"/>
    <property type="match status" value="1"/>
</dbReference>
<dbReference type="InterPro" id="IPR003609">
    <property type="entry name" value="Pan_app"/>
</dbReference>
<evidence type="ECO:0000256" key="5">
    <source>
        <dbReference type="ARBA" id="ARBA00022989"/>
    </source>
</evidence>
<dbReference type="Pfam" id="PF00024">
    <property type="entry name" value="PAN_1"/>
    <property type="match status" value="1"/>
</dbReference>
<feature type="domain" description="Fibronectin type-III" evidence="10">
    <location>
        <begin position="1371"/>
        <end position="1475"/>
    </location>
</feature>
<feature type="domain" description="Apple" evidence="12">
    <location>
        <begin position="832"/>
        <end position="912"/>
    </location>
</feature>
<keyword evidence="2" id="KW-0812">Transmembrane</keyword>
<dbReference type="GO" id="GO:0016020">
    <property type="term" value="C:membrane"/>
    <property type="evidence" value="ECO:0007669"/>
    <property type="project" value="UniProtKB-SubCell"/>
</dbReference>
<comment type="caution">
    <text evidence="9">Lacks conserved residue(s) required for the propagation of feature annotation.</text>
</comment>
<reference evidence="13" key="1">
    <citation type="submission" date="2020-06" db="EMBL/GenBank/DDBJ databases">
        <title>Draft genome of Bugula neritina, a colonial animal packing powerful symbionts and potential medicines.</title>
        <authorList>
            <person name="Rayko M."/>
        </authorList>
    </citation>
    <scope>NUCLEOTIDE SEQUENCE [LARGE SCALE GENOMIC DNA]</scope>
    <source>
        <strain evidence="13">Kwan_BN1</strain>
    </source>
</reference>
<keyword evidence="5" id="KW-1133">Transmembrane helix</keyword>
<dbReference type="CDD" id="cd00033">
    <property type="entry name" value="CCP"/>
    <property type="match status" value="1"/>
</dbReference>
<dbReference type="Pfam" id="PF23144">
    <property type="entry name" value="Fn3_PTPRU"/>
    <property type="match status" value="1"/>
</dbReference>
<gene>
    <name evidence="13" type="ORF">EB796_008238</name>
</gene>
<evidence type="ECO:0000259" key="12">
    <source>
        <dbReference type="PROSITE" id="PS50948"/>
    </source>
</evidence>
<keyword evidence="4" id="KW-0677">Repeat</keyword>
<dbReference type="Gene3D" id="2.10.70.10">
    <property type="entry name" value="Complement Module, domain 1"/>
    <property type="match status" value="1"/>
</dbReference>
<dbReference type="OrthoDB" id="6073264at2759"/>
<dbReference type="EMBL" id="VXIV02001331">
    <property type="protein sequence ID" value="KAF6033454.1"/>
    <property type="molecule type" value="Genomic_DNA"/>
</dbReference>
<accession>A0A7J7K664</accession>
<dbReference type="CDD" id="cd01099">
    <property type="entry name" value="PAN_AP_HGF"/>
    <property type="match status" value="1"/>
</dbReference>
<dbReference type="PROSITE" id="PS50948">
    <property type="entry name" value="PAN"/>
    <property type="match status" value="1"/>
</dbReference>
<comment type="subcellular location">
    <subcellularLocation>
        <location evidence="1">Membrane</location>
        <topology evidence="1">Single-pass type I membrane protein</topology>
    </subcellularLocation>
</comment>
<dbReference type="InterPro" id="IPR057598">
    <property type="entry name" value="Fn3_PTPRU"/>
</dbReference>
<dbReference type="InterPro" id="IPR051622">
    <property type="entry name" value="R-tyr_protein_phosphatases"/>
</dbReference>
<sequence length="1553" mass="172679">MSFTGIWQPWTATIGYHLNSGVQKYNQRSTSDLRDCMSFCLQDEDMSYNCSSIVKSVSGNQCEIANKRSDDTGVTPEVNTEYQYFNLPLWYSDNSESTTNTKILDYGSAGSAFMLLFNYKIEADGYLVGWKYLIGHSTDYCDSYAAIWRQTGEGNSAVFNLITETLLTPEDVSAGGIRFQFVQNSAEVVRKGDFLALYVEDLSNFGCEGNLVSIRPDLDGDLSTYLRISNPNKDRVDTLTASDVNTRPRAVALRAYIAEILKLPGDPVSSHTDVSPGEIRITWEFPTTAPIQELTTTHFKIECSDNSNFNTIISSKLVSIDYSETVISNLNIQQPYYARVSTVRNYNGEELIQDVSTVSALFCAERSKLTHGDVIITQSGILKPRKKRMFTVSVPSLEADDCVSSVTLTHGGGQLFNQKRTGPWTFTKQQGVTFELTIKVELLDGHENIIWQETYTTSKAPNSPDRLTIDTRTSTLVTISWSPVVYTDKIYSIQRYQVTCITTNNTFNDSVTVNSVSYYNTSDSSTTSLTMESLYSQVEYSCTVKAILSENEFGESSREVVFWTKPVEPVLTYSNDNEVISSEETITVPLPNITSSDDMLKGYDSMVIVVEKLSSRRKRSITADSIDNVTVYITASFPVTNYSSSLSVGDNQTYGGYWNRPLGNQYSYRIAIGFKAKTEDDVSKLTTISGAESVRLTQPIRCPEPSSVENAAIKVSDDIWNVNSTMFYSCNEGYTRQGPAIITCELVDGKGEWSDNPPICELQSSAASWVVGVAVGVPTGFIIILLVVIIIVMLVRRSSGTESGENRGQPNLQYQEMGLTNTPSKNQGGLTCDWTSGVGRLDPYITSGSIKTLSVNSEDECRAQCMQQTSFICASINYRTDDGNCELLAENTQTATISSSDSQWRYSVRPDCAGIWQPWTATKGYYLNSEVQKYSQTSTSDLRDCMSFCLQDEDVSYNCSSIVKSVSGDQCDIVNKRLDDTAVTRKNHTDYQYFNLPLWYSDNSGSTTNTDISYYGRGHYAVLLLFNYKIETDGYLVGWKYMIGRSTDYCDSYAAIWRQTGEGNSSVFDLITETLLTPEDASTGGIRFQFVQNSTEVVRKGDFLALYVEDLSGSGCEGNLVSFKFLVPGDPLAYVNFTLDRNRVDTLTASDVVTATREVALRAYIAEILKLSGDPVSSHTDVSPGEIRITWEFPTTVPNQELATTHFKIECSDNSNFNTIISSKLVSIDYRETVISNLNIQQPHYARVSTVRNYNGEELIQDVYTVSSLFCAERGKLTPEDVIITESGILKPGEGRIFTVSVPSLEADDCVPSVTLTYGSGQLSNQIKTGPWTFTKQQGVTFELTIKVKLLDGHENIIWQEEYTTSKAPNLPDGLTVDTRTSTSVTISWSPVVYTDKIYSIQQYQVTCITTNNTFNDSVTVNSVSYYNTPDSSTTSLTIESLYSQVEYICTVKALLSKNEFGESSREVVFWTKPVEPVLTYRNDNVVISSEETITVPLPNITSSDDILKGYDSMVIVVEKLSSRKKRSITVDSIDNVTVYITASFLLQLPILI</sequence>
<evidence type="ECO:0000256" key="6">
    <source>
        <dbReference type="ARBA" id="ARBA00023136"/>
    </source>
</evidence>
<dbReference type="SUPFAM" id="SSF49265">
    <property type="entry name" value="Fibronectin type III"/>
    <property type="match status" value="3"/>
</dbReference>
<dbReference type="SMART" id="SM00032">
    <property type="entry name" value="CCP"/>
    <property type="match status" value="1"/>
</dbReference>
<organism evidence="13 14">
    <name type="scientific">Bugula neritina</name>
    <name type="common">Brown bryozoan</name>
    <name type="synonym">Sertularia neritina</name>
    <dbReference type="NCBI Taxonomy" id="10212"/>
    <lineage>
        <taxon>Eukaryota</taxon>
        <taxon>Metazoa</taxon>
        <taxon>Spiralia</taxon>
        <taxon>Lophotrochozoa</taxon>
        <taxon>Bryozoa</taxon>
        <taxon>Gymnolaemata</taxon>
        <taxon>Cheilostomatida</taxon>
        <taxon>Flustrina</taxon>
        <taxon>Buguloidea</taxon>
        <taxon>Bugulidae</taxon>
        <taxon>Bugula</taxon>
    </lineage>
</organism>
<dbReference type="PROSITE" id="PS50853">
    <property type="entry name" value="FN3"/>
    <property type="match status" value="3"/>
</dbReference>
<evidence type="ECO:0000256" key="9">
    <source>
        <dbReference type="PROSITE-ProRule" id="PRU00302"/>
    </source>
</evidence>
<feature type="domain" description="Sushi" evidence="11">
    <location>
        <begin position="700"/>
        <end position="762"/>
    </location>
</feature>
<keyword evidence="6" id="KW-0472">Membrane</keyword>
<dbReference type="InterPro" id="IPR003961">
    <property type="entry name" value="FN3_dom"/>
</dbReference>
<evidence type="ECO:0000313" key="14">
    <source>
        <dbReference type="Proteomes" id="UP000593567"/>
    </source>
</evidence>
<dbReference type="InterPro" id="IPR000436">
    <property type="entry name" value="Sushi_SCR_CCP_dom"/>
</dbReference>
<dbReference type="SUPFAM" id="SSF57414">
    <property type="entry name" value="Hairpin loop containing domain-like"/>
    <property type="match status" value="3"/>
</dbReference>
<protein>
    <submittedName>
        <fullName evidence="13">Uncharacterized protein</fullName>
    </submittedName>
</protein>
<evidence type="ECO:0000256" key="3">
    <source>
        <dbReference type="ARBA" id="ARBA00022729"/>
    </source>
</evidence>
<dbReference type="SUPFAM" id="SSF57535">
    <property type="entry name" value="Complement control module/SCR domain"/>
    <property type="match status" value="1"/>
</dbReference>
<evidence type="ECO:0000259" key="11">
    <source>
        <dbReference type="PROSITE" id="PS50923"/>
    </source>
</evidence>
<evidence type="ECO:0000313" key="13">
    <source>
        <dbReference type="EMBL" id="KAF6033454.1"/>
    </source>
</evidence>
<evidence type="ECO:0000256" key="7">
    <source>
        <dbReference type="ARBA" id="ARBA00023157"/>
    </source>
</evidence>
<keyword evidence="9" id="KW-0768">Sushi</keyword>
<feature type="domain" description="Fibronectin type-III" evidence="10">
    <location>
        <begin position="463"/>
        <end position="567"/>
    </location>
</feature>
<feature type="domain" description="Fibronectin type-III" evidence="10">
    <location>
        <begin position="263"/>
        <end position="367"/>
    </location>
</feature>
<dbReference type="PROSITE" id="PS50923">
    <property type="entry name" value="SUSHI"/>
    <property type="match status" value="1"/>
</dbReference>
<keyword evidence="14" id="KW-1185">Reference proteome</keyword>
<keyword evidence="8" id="KW-0325">Glycoprotein</keyword>
<keyword evidence="7" id="KW-1015">Disulfide bond</keyword>
<dbReference type="SMART" id="SM00060">
    <property type="entry name" value="FN3"/>
    <property type="match status" value="4"/>
</dbReference>
<keyword evidence="3" id="KW-0732">Signal</keyword>
<dbReference type="Proteomes" id="UP000593567">
    <property type="component" value="Unassembled WGS sequence"/>
</dbReference>
<dbReference type="InterPro" id="IPR035976">
    <property type="entry name" value="Sushi/SCR/CCP_sf"/>
</dbReference>
<dbReference type="CDD" id="cd00063">
    <property type="entry name" value="FN3"/>
    <property type="match status" value="1"/>
</dbReference>
<evidence type="ECO:0000256" key="2">
    <source>
        <dbReference type="ARBA" id="ARBA00022692"/>
    </source>
</evidence>